<accession>A0ABQ6MB10</accession>
<feature type="region of interest" description="Disordered" evidence="1">
    <location>
        <begin position="38"/>
        <end position="58"/>
    </location>
</feature>
<organism evidence="4 5">
    <name type="scientific">Tetraparma gracilis</name>
    <dbReference type="NCBI Taxonomy" id="2962635"/>
    <lineage>
        <taxon>Eukaryota</taxon>
        <taxon>Sar</taxon>
        <taxon>Stramenopiles</taxon>
        <taxon>Ochrophyta</taxon>
        <taxon>Bolidophyceae</taxon>
        <taxon>Parmales</taxon>
        <taxon>Triparmaceae</taxon>
        <taxon>Tetraparma</taxon>
    </lineage>
</organism>
<keyword evidence="2" id="KW-0732">Signal</keyword>
<feature type="chain" id="PRO_5047126666" description="VDE lipocalin domain-containing protein" evidence="2">
    <location>
        <begin position="23"/>
        <end position="255"/>
    </location>
</feature>
<reference evidence="4 5" key="1">
    <citation type="journal article" date="2023" name="Commun. Biol.">
        <title>Genome analysis of Parmales, the sister group of diatoms, reveals the evolutionary specialization of diatoms from phago-mixotrophs to photoautotrophs.</title>
        <authorList>
            <person name="Ban H."/>
            <person name="Sato S."/>
            <person name="Yoshikawa S."/>
            <person name="Yamada K."/>
            <person name="Nakamura Y."/>
            <person name="Ichinomiya M."/>
            <person name="Sato N."/>
            <person name="Blanc-Mathieu R."/>
            <person name="Endo H."/>
            <person name="Kuwata A."/>
            <person name="Ogata H."/>
        </authorList>
    </citation>
    <scope>NUCLEOTIDE SEQUENCE [LARGE SCALE GENOMIC DNA]</scope>
</reference>
<comment type="caution">
    <text evidence="4">The sequence shown here is derived from an EMBL/GenBank/DDBJ whole genome shotgun (WGS) entry which is preliminary data.</text>
</comment>
<dbReference type="Pfam" id="PF07137">
    <property type="entry name" value="VDE"/>
    <property type="match status" value="1"/>
</dbReference>
<dbReference type="EMBL" id="BRYB01005318">
    <property type="protein sequence ID" value="GMI22988.1"/>
    <property type="molecule type" value="Genomic_DNA"/>
</dbReference>
<keyword evidence="5" id="KW-1185">Reference proteome</keyword>
<evidence type="ECO:0000313" key="4">
    <source>
        <dbReference type="EMBL" id="GMI22988.1"/>
    </source>
</evidence>
<evidence type="ECO:0000259" key="3">
    <source>
        <dbReference type="Pfam" id="PF07137"/>
    </source>
</evidence>
<feature type="domain" description="VDE lipocalin" evidence="3">
    <location>
        <begin position="91"/>
        <end position="255"/>
    </location>
</feature>
<dbReference type="PANTHER" id="PTHR33970">
    <property type="entry name" value="VIOLAXANTHIN DE-EPOXIDASE, CHLOROPLASTIC-RELATED"/>
    <property type="match status" value="1"/>
</dbReference>
<evidence type="ECO:0000313" key="5">
    <source>
        <dbReference type="Proteomes" id="UP001165060"/>
    </source>
</evidence>
<feature type="signal peptide" evidence="2">
    <location>
        <begin position="1"/>
        <end position="22"/>
    </location>
</feature>
<dbReference type="PANTHER" id="PTHR33970:SF1">
    <property type="entry name" value="VIOLAXANTHIN DE-EPOXIDASE, CHLOROPLASTIC"/>
    <property type="match status" value="1"/>
</dbReference>
<dbReference type="InterPro" id="IPR012674">
    <property type="entry name" value="Calycin"/>
</dbReference>
<proteinExistence type="predicted"/>
<dbReference type="InterPro" id="IPR010788">
    <property type="entry name" value="VDE_dom"/>
</dbReference>
<name>A0ABQ6MB10_9STRA</name>
<protein>
    <recommendedName>
        <fullName evidence="3">VDE lipocalin domain-containing protein</fullName>
    </recommendedName>
</protein>
<evidence type="ECO:0000256" key="2">
    <source>
        <dbReference type="SAM" id="SignalP"/>
    </source>
</evidence>
<evidence type="ECO:0000256" key="1">
    <source>
        <dbReference type="SAM" id="MobiDB-lite"/>
    </source>
</evidence>
<dbReference type="Gene3D" id="2.40.128.20">
    <property type="match status" value="1"/>
</dbReference>
<dbReference type="Proteomes" id="UP001165060">
    <property type="component" value="Unassembled WGS sequence"/>
</dbReference>
<sequence length="255" mass="27068">MGLTTPLILLTALSLLLLPSSSLLPLLPLQLPRSSPPLFATRPPAPPPAPPTPPPPSPLSLLKAPLAALLLSLSLLAPAPPASALDGAAVGACLFKKCAAPLAKCVTNPNCLANVVCINTCVGKPDEGGCQIKCGDVFENDVVTDFNKCALSDKNCVPQRPDDGSYPVPAAASFLSKFDPSFFSGRLYITAGQNKLFDVFPCQVHFFESTSPTSFLGKLKWSITEPDGEFFSRDAVQAFKQDKEQPAHFLNHDNE</sequence>
<gene>
    <name evidence="4" type="ORF">TeGR_g7598</name>
</gene>
<dbReference type="InterPro" id="IPR044682">
    <property type="entry name" value="VDE"/>
</dbReference>
<feature type="compositionally biased region" description="Pro residues" evidence="1">
    <location>
        <begin position="43"/>
        <end position="58"/>
    </location>
</feature>